<dbReference type="GO" id="GO:0016054">
    <property type="term" value="P:organic acid catabolic process"/>
    <property type="evidence" value="ECO:0007669"/>
    <property type="project" value="UniProtKB-ARBA"/>
</dbReference>
<evidence type="ECO:0000313" key="8">
    <source>
        <dbReference type="Proteomes" id="UP000004263"/>
    </source>
</evidence>
<dbReference type="EMBL" id="AAQH01000001">
    <property type="protein sequence ID" value="EAT13612.1"/>
    <property type="molecule type" value="Genomic_DNA"/>
</dbReference>
<gene>
    <name evidence="7" type="ORF">RED65_09479</name>
</gene>
<dbReference type="Gene3D" id="1.10.1040.10">
    <property type="entry name" value="N-(1-d-carboxylethyl)-l-norvaline Dehydrogenase, domain 2"/>
    <property type="match status" value="1"/>
</dbReference>
<dbReference type="InterPro" id="IPR002204">
    <property type="entry name" value="3-OH-isobutyrate_DH-rel_CS"/>
</dbReference>
<evidence type="ECO:0000256" key="1">
    <source>
        <dbReference type="ARBA" id="ARBA00009080"/>
    </source>
</evidence>
<dbReference type="Pfam" id="PF03446">
    <property type="entry name" value="NAD_binding_2"/>
    <property type="match status" value="1"/>
</dbReference>
<comment type="similarity">
    <text evidence="1">Belongs to the HIBADH-related family.</text>
</comment>
<dbReference type="InterPro" id="IPR008927">
    <property type="entry name" value="6-PGluconate_DH-like_C_sf"/>
</dbReference>
<evidence type="ECO:0000256" key="2">
    <source>
        <dbReference type="ARBA" id="ARBA00023002"/>
    </source>
</evidence>
<reference evidence="7 8" key="1">
    <citation type="submission" date="2006-03" db="EMBL/GenBank/DDBJ databases">
        <authorList>
            <person name="Pinhassi J."/>
            <person name="Pedros-Alio C."/>
            <person name="Ferriera S."/>
            <person name="Johnson J."/>
            <person name="Kravitz S."/>
            <person name="Halpern A."/>
            <person name="Remington K."/>
            <person name="Beeson K."/>
            <person name="Tran B."/>
            <person name="Rogers Y.-H."/>
            <person name="Friedman R."/>
            <person name="Venter J.C."/>
        </authorList>
    </citation>
    <scope>NUCLEOTIDE SEQUENCE [LARGE SCALE GENOMIC DNA]</scope>
    <source>
        <strain evidence="7 8">RED65</strain>
    </source>
</reference>
<dbReference type="STRING" id="207949.RED65_09479"/>
<sequence>MNISFIGLGKMGYPMAKHLVQANHQLEVFNRSPSKSEDFKRNFEQCTIANSLTDCGKHSEIIILCIGNDEDVRNTLTGKDSLYSNLKPGTLVIDHTTTSAELACEMQAKLLEKQVDYVDAPVSGGEQGAISGQLTIMCGGQALAAERAQGITQAYSKSFTHMGPIGSGQLTKMVNQICVAGLIEALAEGIHFGQQAGLDMEKVMKVVGSGAASSWQLQNRYQTMLEDQYDFGFAVDHMRKDLEICLKEAKKMNTSLPSTAMVDQLYGELQQSGHGQLDTSSLLKRLQNK</sequence>
<evidence type="ECO:0000313" key="7">
    <source>
        <dbReference type="EMBL" id="EAT13612.1"/>
    </source>
</evidence>
<dbReference type="RefSeq" id="WP_007017033.1">
    <property type="nucleotide sequence ID" value="NZ_CH724113.1"/>
</dbReference>
<dbReference type="PROSITE" id="PS00895">
    <property type="entry name" value="3_HYDROXYISOBUT_DH"/>
    <property type="match status" value="1"/>
</dbReference>
<name>Q1N6I0_9GAMM</name>
<dbReference type="InterPro" id="IPR036291">
    <property type="entry name" value="NAD(P)-bd_dom_sf"/>
</dbReference>
<dbReference type="GO" id="GO:0016491">
    <property type="term" value="F:oxidoreductase activity"/>
    <property type="evidence" value="ECO:0007669"/>
    <property type="project" value="UniProtKB-KW"/>
</dbReference>
<feature type="active site" evidence="4">
    <location>
        <position position="172"/>
    </location>
</feature>
<dbReference type="PANTHER" id="PTHR43060">
    <property type="entry name" value="3-HYDROXYISOBUTYRATE DEHYDROGENASE-LIKE 1, MITOCHONDRIAL-RELATED"/>
    <property type="match status" value="1"/>
</dbReference>
<dbReference type="InterPro" id="IPR015815">
    <property type="entry name" value="HIBADH-related"/>
</dbReference>
<evidence type="ECO:0000259" key="6">
    <source>
        <dbReference type="Pfam" id="PF14833"/>
    </source>
</evidence>
<dbReference type="InterPro" id="IPR029154">
    <property type="entry name" value="HIBADH-like_NADP-bd"/>
</dbReference>
<dbReference type="InterPro" id="IPR013328">
    <property type="entry name" value="6PGD_dom2"/>
</dbReference>
<accession>Q1N6I0</accession>
<proteinExistence type="inferred from homology"/>
<dbReference type="Gene3D" id="3.40.50.720">
    <property type="entry name" value="NAD(P)-binding Rossmann-like Domain"/>
    <property type="match status" value="1"/>
</dbReference>
<feature type="domain" description="6-phosphogluconate dehydrogenase NADP-binding" evidence="5">
    <location>
        <begin position="2"/>
        <end position="163"/>
    </location>
</feature>
<keyword evidence="2" id="KW-0560">Oxidoreductase</keyword>
<protein>
    <submittedName>
        <fullName evidence="7">Putative oxidoreductase protein</fullName>
    </submittedName>
</protein>
<dbReference type="PANTHER" id="PTHR43060:SF15">
    <property type="entry name" value="3-HYDROXYISOBUTYRATE DEHYDROGENASE-LIKE 1, MITOCHONDRIAL-RELATED"/>
    <property type="match status" value="1"/>
</dbReference>
<dbReference type="SUPFAM" id="SSF48179">
    <property type="entry name" value="6-phosphogluconate dehydrogenase C-terminal domain-like"/>
    <property type="match status" value="1"/>
</dbReference>
<dbReference type="Pfam" id="PF14833">
    <property type="entry name" value="NAD_binding_11"/>
    <property type="match status" value="1"/>
</dbReference>
<dbReference type="SUPFAM" id="SSF51735">
    <property type="entry name" value="NAD(P)-binding Rossmann-fold domains"/>
    <property type="match status" value="1"/>
</dbReference>
<evidence type="ECO:0000259" key="5">
    <source>
        <dbReference type="Pfam" id="PF03446"/>
    </source>
</evidence>
<dbReference type="HOGENOM" id="CLU_035117_1_0_6"/>
<dbReference type="PIRSF" id="PIRSF000103">
    <property type="entry name" value="HIBADH"/>
    <property type="match status" value="1"/>
</dbReference>
<organism evidence="7 8">
    <name type="scientific">Bermanella marisrubri</name>
    <dbReference type="NCBI Taxonomy" id="207949"/>
    <lineage>
        <taxon>Bacteria</taxon>
        <taxon>Pseudomonadati</taxon>
        <taxon>Pseudomonadota</taxon>
        <taxon>Gammaproteobacteria</taxon>
        <taxon>Oceanospirillales</taxon>
        <taxon>Oceanospirillaceae</taxon>
        <taxon>Bermanella</taxon>
    </lineage>
</organism>
<keyword evidence="8" id="KW-1185">Reference proteome</keyword>
<dbReference type="InterPro" id="IPR006115">
    <property type="entry name" value="6PGDH_NADP-bd"/>
</dbReference>
<dbReference type="AlphaFoldDB" id="Q1N6I0"/>
<feature type="domain" description="3-hydroxyisobutyrate dehydrogenase-like NAD-binding" evidence="6">
    <location>
        <begin position="166"/>
        <end position="285"/>
    </location>
</feature>
<dbReference type="GO" id="GO:0051287">
    <property type="term" value="F:NAD binding"/>
    <property type="evidence" value="ECO:0007669"/>
    <property type="project" value="InterPro"/>
</dbReference>
<keyword evidence="3" id="KW-0520">NAD</keyword>
<dbReference type="GO" id="GO:0050661">
    <property type="term" value="F:NADP binding"/>
    <property type="evidence" value="ECO:0007669"/>
    <property type="project" value="InterPro"/>
</dbReference>
<comment type="caution">
    <text evidence="7">The sequence shown here is derived from an EMBL/GenBank/DDBJ whole genome shotgun (WGS) entry which is preliminary data.</text>
</comment>
<evidence type="ECO:0000256" key="4">
    <source>
        <dbReference type="PIRSR" id="PIRSR000103-1"/>
    </source>
</evidence>
<dbReference type="Proteomes" id="UP000004263">
    <property type="component" value="Unassembled WGS sequence"/>
</dbReference>
<dbReference type="OrthoDB" id="9786703at2"/>
<evidence type="ECO:0000256" key="3">
    <source>
        <dbReference type="ARBA" id="ARBA00023027"/>
    </source>
</evidence>